<keyword evidence="2" id="KW-0663">Pyridoxal phosphate</keyword>
<dbReference type="InterPro" id="IPR015421">
    <property type="entry name" value="PyrdxlP-dep_Trfase_major"/>
</dbReference>
<comment type="similarity">
    <text evidence="3">Belongs to the class-I pyridoxal-phosphate-dependent aminotransferase family.</text>
</comment>
<evidence type="ECO:0000313" key="6">
    <source>
        <dbReference type="Proteomes" id="UP000248806"/>
    </source>
</evidence>
<evidence type="ECO:0000313" key="5">
    <source>
        <dbReference type="EMBL" id="PZW27459.1"/>
    </source>
</evidence>
<dbReference type="Gene3D" id="3.90.1150.10">
    <property type="entry name" value="Aspartate Aminotransferase, domain 1"/>
    <property type="match status" value="1"/>
</dbReference>
<evidence type="ECO:0000256" key="2">
    <source>
        <dbReference type="ARBA" id="ARBA00022898"/>
    </source>
</evidence>
<dbReference type="Proteomes" id="UP000248806">
    <property type="component" value="Unassembled WGS sequence"/>
</dbReference>
<dbReference type="InterPro" id="IPR004838">
    <property type="entry name" value="NHTrfase_class1_PyrdxlP-BS"/>
</dbReference>
<keyword evidence="6" id="KW-1185">Reference proteome</keyword>
<sequence>MHEKPLMHTVMHGALDFAELERLGLHPDAVLDCSVNSNPYGPSPRVREALRSLIPERYPDRDCLALKRALLATDLADIPLAPEMLVCGNGASELIWALARTFLYPGAKVALFPPTFGEYKAASEAVGATILTFPACEEAAFQLDVEAACTWLERQCPALVWLCNPNNPTGALLTGEQLFRLTQSCTACNALLVIDESYYRFVVPEATSAALPLLAGPLAEHVVVLRSMTKDYALAALRLGYAVLPPERARQLQSYLPSWNVNGAAQLAGVAALADRDHLGMTMSALAIEREHFFRALARWPMIPSHTHYCLLDVGSAVEVRQCLLRKAILVRDCTSFGLPRYIRVATRRQDEWPRLVAALQEII</sequence>
<dbReference type="OrthoDB" id="9813612at2"/>
<dbReference type="PANTHER" id="PTHR42885">
    <property type="entry name" value="HISTIDINOL-PHOSPHATE AMINOTRANSFERASE-RELATED"/>
    <property type="match status" value="1"/>
</dbReference>
<dbReference type="GO" id="GO:0008483">
    <property type="term" value="F:transaminase activity"/>
    <property type="evidence" value="ECO:0007669"/>
    <property type="project" value="UniProtKB-KW"/>
</dbReference>
<dbReference type="RefSeq" id="WP_111323905.1">
    <property type="nucleotide sequence ID" value="NZ_BIFX01000001.1"/>
</dbReference>
<dbReference type="EMBL" id="QKUF01000012">
    <property type="protein sequence ID" value="PZW27459.1"/>
    <property type="molecule type" value="Genomic_DNA"/>
</dbReference>
<proteinExistence type="inferred from homology"/>
<dbReference type="InterPro" id="IPR015424">
    <property type="entry name" value="PyrdxlP-dep_Trfase"/>
</dbReference>
<comment type="cofactor">
    <cofactor evidence="1 3">
        <name>pyridoxal 5'-phosphate</name>
        <dbReference type="ChEBI" id="CHEBI:597326"/>
    </cofactor>
</comment>
<dbReference type="GO" id="GO:0030170">
    <property type="term" value="F:pyridoxal phosphate binding"/>
    <property type="evidence" value="ECO:0007669"/>
    <property type="project" value="InterPro"/>
</dbReference>
<dbReference type="PROSITE" id="PS00105">
    <property type="entry name" value="AA_TRANSFER_CLASS_1"/>
    <property type="match status" value="1"/>
</dbReference>
<dbReference type="AlphaFoldDB" id="A0A326U473"/>
<gene>
    <name evidence="5" type="ORF">EI42_03545</name>
</gene>
<evidence type="ECO:0000256" key="3">
    <source>
        <dbReference type="RuleBase" id="RU000481"/>
    </source>
</evidence>
<accession>A0A326U473</accession>
<dbReference type="Gene3D" id="3.40.640.10">
    <property type="entry name" value="Type I PLP-dependent aspartate aminotransferase-like (Major domain)"/>
    <property type="match status" value="1"/>
</dbReference>
<organism evidence="5 6">
    <name type="scientific">Thermosporothrix hazakensis</name>
    <dbReference type="NCBI Taxonomy" id="644383"/>
    <lineage>
        <taxon>Bacteria</taxon>
        <taxon>Bacillati</taxon>
        <taxon>Chloroflexota</taxon>
        <taxon>Ktedonobacteria</taxon>
        <taxon>Ktedonobacterales</taxon>
        <taxon>Thermosporotrichaceae</taxon>
        <taxon>Thermosporothrix</taxon>
    </lineage>
</organism>
<comment type="caution">
    <text evidence="5">The sequence shown here is derived from an EMBL/GenBank/DDBJ whole genome shotgun (WGS) entry which is preliminary data.</text>
</comment>
<dbReference type="InterPro" id="IPR004839">
    <property type="entry name" value="Aminotransferase_I/II_large"/>
</dbReference>
<dbReference type="SUPFAM" id="SSF53383">
    <property type="entry name" value="PLP-dependent transferases"/>
    <property type="match status" value="1"/>
</dbReference>
<evidence type="ECO:0000259" key="4">
    <source>
        <dbReference type="Pfam" id="PF00155"/>
    </source>
</evidence>
<reference evidence="5 6" key="1">
    <citation type="submission" date="2018-06" db="EMBL/GenBank/DDBJ databases">
        <title>Genomic Encyclopedia of Archaeal and Bacterial Type Strains, Phase II (KMG-II): from individual species to whole genera.</title>
        <authorList>
            <person name="Goeker M."/>
        </authorList>
    </citation>
    <scope>NUCLEOTIDE SEQUENCE [LARGE SCALE GENOMIC DNA]</scope>
    <source>
        <strain evidence="5 6">ATCC BAA-1881</strain>
    </source>
</reference>
<keyword evidence="3 5" id="KW-0808">Transferase</keyword>
<dbReference type="InterPro" id="IPR015422">
    <property type="entry name" value="PyrdxlP-dep_Trfase_small"/>
</dbReference>
<feature type="domain" description="Aminotransferase class I/classII large" evidence="4">
    <location>
        <begin position="30"/>
        <end position="359"/>
    </location>
</feature>
<dbReference type="PANTHER" id="PTHR42885:SF1">
    <property type="entry name" value="THREONINE-PHOSPHATE DECARBOXYLASE"/>
    <property type="match status" value="1"/>
</dbReference>
<evidence type="ECO:0000256" key="1">
    <source>
        <dbReference type="ARBA" id="ARBA00001933"/>
    </source>
</evidence>
<dbReference type="Pfam" id="PF00155">
    <property type="entry name" value="Aminotran_1_2"/>
    <property type="match status" value="1"/>
</dbReference>
<dbReference type="CDD" id="cd00609">
    <property type="entry name" value="AAT_like"/>
    <property type="match status" value="1"/>
</dbReference>
<protein>
    <recommendedName>
        <fullName evidence="3">Aminotransferase</fullName>
        <ecNumber evidence="3">2.6.1.-</ecNumber>
    </recommendedName>
</protein>
<dbReference type="EC" id="2.6.1.-" evidence="3"/>
<keyword evidence="3 5" id="KW-0032">Aminotransferase</keyword>
<name>A0A326U473_THEHA</name>